<dbReference type="PROSITE" id="PS00463">
    <property type="entry name" value="ZN2_CY6_FUNGAL_1"/>
    <property type="match status" value="1"/>
</dbReference>
<dbReference type="Pfam" id="PF16846">
    <property type="entry name" value="Cep3"/>
    <property type="match status" value="1"/>
</dbReference>
<dbReference type="SUPFAM" id="SSF57701">
    <property type="entry name" value="Zn2/Cys6 DNA-binding domain"/>
    <property type="match status" value="1"/>
</dbReference>
<dbReference type="GeneID" id="11504853"/>
<dbReference type="EMBL" id="HE616748">
    <property type="protein sequence ID" value="CCE93637.1"/>
    <property type="molecule type" value="Genomic_DNA"/>
</dbReference>
<dbReference type="GO" id="GO:0000776">
    <property type="term" value="C:kinetochore"/>
    <property type="evidence" value="ECO:0007669"/>
    <property type="project" value="EnsemblFungi"/>
</dbReference>
<proteinExistence type="predicted"/>
<evidence type="ECO:0000259" key="3">
    <source>
        <dbReference type="PROSITE" id="PS50048"/>
    </source>
</evidence>
<dbReference type="SMART" id="SM00066">
    <property type="entry name" value="GAL4"/>
    <property type="match status" value="1"/>
</dbReference>
<dbReference type="OrthoDB" id="1747771at2759"/>
<dbReference type="PANTHER" id="PTHR31001:SF90">
    <property type="entry name" value="CENTROMERE DNA-BINDING PROTEIN COMPLEX CBF3 SUBUNIT B"/>
    <property type="match status" value="1"/>
</dbReference>
<dbReference type="InterPro" id="IPR001138">
    <property type="entry name" value="Zn2Cys6_DnaBD"/>
</dbReference>
<dbReference type="KEGG" id="tdl:TDEL_0G02700"/>
<organism evidence="4 5">
    <name type="scientific">Torulaspora delbrueckii</name>
    <name type="common">Yeast</name>
    <name type="synonym">Candida colliculosa</name>
    <dbReference type="NCBI Taxonomy" id="4950"/>
    <lineage>
        <taxon>Eukaryota</taxon>
        <taxon>Fungi</taxon>
        <taxon>Dikarya</taxon>
        <taxon>Ascomycota</taxon>
        <taxon>Saccharomycotina</taxon>
        <taxon>Saccharomycetes</taxon>
        <taxon>Saccharomycetales</taxon>
        <taxon>Saccharomycetaceae</taxon>
        <taxon>Torulaspora</taxon>
    </lineage>
</organism>
<name>G8ZZ12_TORDE</name>
<accession>G8ZZ12</accession>
<evidence type="ECO:0000256" key="1">
    <source>
        <dbReference type="ARBA" id="ARBA00004123"/>
    </source>
</evidence>
<gene>
    <name evidence="4" type="primary">TDEL0G02700</name>
    <name evidence="4" type="ORF">TDEL_0G02700</name>
</gene>
<dbReference type="InterPro" id="IPR036864">
    <property type="entry name" value="Zn2-C6_fun-type_DNA-bd_sf"/>
</dbReference>
<dbReference type="PANTHER" id="PTHR31001">
    <property type="entry name" value="UNCHARACTERIZED TRANSCRIPTIONAL REGULATORY PROTEIN"/>
    <property type="match status" value="1"/>
</dbReference>
<dbReference type="InParanoid" id="G8ZZ12"/>
<dbReference type="GO" id="GO:0051382">
    <property type="term" value="P:kinetochore assembly"/>
    <property type="evidence" value="ECO:0007669"/>
    <property type="project" value="EnsemblFungi"/>
</dbReference>
<dbReference type="InterPro" id="IPR050613">
    <property type="entry name" value="Sec_Metabolite_Reg"/>
</dbReference>
<dbReference type="eggNOG" id="ENOG502QVHC">
    <property type="taxonomic scope" value="Eukaryota"/>
</dbReference>
<comment type="subcellular location">
    <subcellularLocation>
        <location evidence="1">Nucleus</location>
    </subcellularLocation>
</comment>
<protein>
    <recommendedName>
        <fullName evidence="3">Zn(2)-C6 fungal-type domain-containing protein</fullName>
    </recommendedName>
</protein>
<dbReference type="GO" id="GO:0007094">
    <property type="term" value="P:mitotic spindle assembly checkpoint signaling"/>
    <property type="evidence" value="ECO:0007669"/>
    <property type="project" value="EnsemblFungi"/>
</dbReference>
<dbReference type="PROSITE" id="PS50048">
    <property type="entry name" value="ZN2_CY6_FUNGAL_2"/>
    <property type="match status" value="1"/>
</dbReference>
<dbReference type="STRING" id="1076872.G8ZZ12"/>
<dbReference type="GO" id="GO:0031518">
    <property type="term" value="C:CBF3 complex"/>
    <property type="evidence" value="ECO:0007669"/>
    <property type="project" value="EnsemblFungi"/>
</dbReference>
<dbReference type="GO" id="GO:0042802">
    <property type="term" value="F:identical protein binding"/>
    <property type="evidence" value="ECO:0007669"/>
    <property type="project" value="EnsemblFungi"/>
</dbReference>
<dbReference type="GO" id="GO:0019237">
    <property type="term" value="F:centromeric DNA binding"/>
    <property type="evidence" value="ECO:0007669"/>
    <property type="project" value="EnsemblFungi"/>
</dbReference>
<dbReference type="GO" id="GO:0000981">
    <property type="term" value="F:DNA-binding transcription factor activity, RNA polymerase II-specific"/>
    <property type="evidence" value="ECO:0007669"/>
    <property type="project" value="InterPro"/>
</dbReference>
<keyword evidence="5" id="KW-1185">Reference proteome</keyword>
<evidence type="ECO:0000313" key="4">
    <source>
        <dbReference type="EMBL" id="CCE93637.1"/>
    </source>
</evidence>
<reference evidence="4 5" key="1">
    <citation type="journal article" date="2011" name="Proc. Natl. Acad. Sci. U.S.A.">
        <title>Evolutionary erosion of yeast sex chromosomes by mating-type switching accidents.</title>
        <authorList>
            <person name="Gordon J.L."/>
            <person name="Armisen D."/>
            <person name="Proux-Wera E."/>
            <person name="Oheigeartaigh S.S."/>
            <person name="Byrne K.P."/>
            <person name="Wolfe K.H."/>
        </authorList>
    </citation>
    <scope>NUCLEOTIDE SEQUENCE [LARGE SCALE GENOMIC DNA]</scope>
    <source>
        <strain evidence="5">ATCC 10662 / CBS 1146 / NBRC 0425 / NCYC 2629 / NRRL Y-866</strain>
    </source>
</reference>
<dbReference type="AlphaFoldDB" id="G8ZZ12"/>
<dbReference type="GO" id="GO:0008270">
    <property type="term" value="F:zinc ion binding"/>
    <property type="evidence" value="ECO:0007669"/>
    <property type="project" value="InterPro"/>
</dbReference>
<dbReference type="InterPro" id="IPR031760">
    <property type="entry name" value="Cep3_C"/>
</dbReference>
<evidence type="ECO:0000256" key="2">
    <source>
        <dbReference type="ARBA" id="ARBA00023242"/>
    </source>
</evidence>
<dbReference type="Gene3D" id="4.10.240.10">
    <property type="entry name" value="Zn(2)-C6 fungal-type DNA-binding domain"/>
    <property type="match status" value="1"/>
</dbReference>
<keyword evidence="2" id="KW-0539">Nucleus</keyword>
<evidence type="ECO:0000313" key="5">
    <source>
        <dbReference type="Proteomes" id="UP000005627"/>
    </source>
</evidence>
<dbReference type="RefSeq" id="XP_003682848.1">
    <property type="nucleotide sequence ID" value="XM_003682800.1"/>
</dbReference>
<dbReference type="GO" id="GO:0000921">
    <property type="term" value="P:septin ring assembly"/>
    <property type="evidence" value="ECO:0007669"/>
    <property type="project" value="EnsemblFungi"/>
</dbReference>
<dbReference type="Pfam" id="PF00172">
    <property type="entry name" value="Zn_clus"/>
    <property type="match status" value="1"/>
</dbReference>
<dbReference type="GO" id="GO:0008301">
    <property type="term" value="F:DNA binding, bending"/>
    <property type="evidence" value="ECO:0007669"/>
    <property type="project" value="EnsemblFungi"/>
</dbReference>
<dbReference type="HOGENOM" id="CLU_457054_0_0_1"/>
<dbReference type="CDD" id="cd00067">
    <property type="entry name" value="GAL4"/>
    <property type="match status" value="1"/>
</dbReference>
<dbReference type="FunCoup" id="G8ZZ12">
    <property type="interactions" value="126"/>
</dbReference>
<sequence length="614" mass="71635">MPLSGVQKSKHPCSVCAKRKVKCDRLIPCTNCVKRGLEKDCLEKPAGGQSDAIDDFLPRILRFWQKYEYWVGDIALSKSANFDTTEKQIDLQEELKECEYWCNFLSREQSFALLDYSIERLGVLYFGCVSDISELYLILEMYWYRREHKNEKDVVLTVDAHYSDALVWSIFCLAVHYMPSKTLHTIFPILPQHELFKPLDHGYDFEDRFQRNLSRCFERCTTTLLLMTNFTANSDIRLIQIYLILSSTMYPHRRNNSSDSLLLQSFHTAKIKHVNDFKPLISDSAALRLTKVTCEKMWYRLCTCDYLQSSPNKPITFHTELSSLLQHAAYLEDLPTTDVYQSEDSFEVFYWKVLSLDRDLDQYLTKELKPPLKTLDAVQRQVEIFSRKLSSPEESTSLDSEFARFLISYLVDGVSWKLHKMFFIYYGISASLGKSIHFAKSLIALVIKNMKLQKELFNRHPIVIWSLARVALFYRFLEMFDSSAEVQDINLDVSDILHYLPKGFTPHLNELIYLLERLQMLKDMWEYTGDAELRKTFSHPVFRILQSDIDTVSQQYTERPSMISGSGPLRTQKVSSNLEKDTGNISDSYSSLIERFQEQCQFDIQVLASLENFV</sequence>
<dbReference type="Proteomes" id="UP000005627">
    <property type="component" value="Chromosome 7"/>
</dbReference>
<dbReference type="CDD" id="cd12147">
    <property type="entry name" value="Cep3_C"/>
    <property type="match status" value="1"/>
</dbReference>
<feature type="domain" description="Zn(2)-C6 fungal-type" evidence="3">
    <location>
        <begin position="12"/>
        <end position="41"/>
    </location>
</feature>